<dbReference type="InterPro" id="IPR004776">
    <property type="entry name" value="Mem_transp_PIN-like"/>
</dbReference>
<dbReference type="OrthoDB" id="9798064at2"/>
<dbReference type="PATRIC" id="fig|1423746.3.peg.528"/>
<protein>
    <submittedName>
        <fullName evidence="9">Auxin efflux carrier</fullName>
    </submittedName>
</protein>
<comment type="similarity">
    <text evidence="2">Belongs to the auxin efflux carrier (TC 2.A.69) family.</text>
</comment>
<comment type="caution">
    <text evidence="9">The sequence shown here is derived from an EMBL/GenBank/DDBJ whole genome shotgun (WGS) entry which is preliminary data.</text>
</comment>
<keyword evidence="4" id="KW-1003">Cell membrane</keyword>
<accession>A0A0R1PCB6</accession>
<feature type="transmembrane region" description="Helical" evidence="8">
    <location>
        <begin position="6"/>
        <end position="24"/>
    </location>
</feature>
<name>A0A0R1PCB6_9LACO</name>
<dbReference type="Proteomes" id="UP000051445">
    <property type="component" value="Unassembled WGS sequence"/>
</dbReference>
<evidence type="ECO:0000256" key="4">
    <source>
        <dbReference type="ARBA" id="ARBA00022475"/>
    </source>
</evidence>
<feature type="transmembrane region" description="Helical" evidence="8">
    <location>
        <begin position="254"/>
        <end position="275"/>
    </location>
</feature>
<dbReference type="Gene3D" id="1.20.1530.20">
    <property type="match status" value="1"/>
</dbReference>
<sequence>MSISQLITQVVIIFLLMLLGAIIRKFGFLHLQSINDITNIALYFLSPMVILKAFQQPFSSTRMHTFLLTLVAIFVSYLVTIILTKVIFSSVKDPNMRHIVSYGSIYSNNGFMGVPLAQALFGDAGVFYAVASLIGFNVMSWTHGVSLFHRRTNESWAQKIRKIILNPNIIAIIVGLVTFCCSIHFPPIIGQFLIYGSAAFTPISMMIIGSNLVGIQLKDIKLGIPASTALLLRNVLYPLVNLVALKLLGVTNTAINVTVILAACPVAGLVVLFTLQAKGDPKPAVTLMSISTILSLITIPLVFAIANW</sequence>
<evidence type="ECO:0000256" key="2">
    <source>
        <dbReference type="ARBA" id="ARBA00010145"/>
    </source>
</evidence>
<keyword evidence="3" id="KW-0813">Transport</keyword>
<feature type="transmembrane region" description="Helical" evidence="8">
    <location>
        <begin position="287"/>
        <end position="306"/>
    </location>
</feature>
<dbReference type="PANTHER" id="PTHR36838:SF1">
    <property type="entry name" value="SLR1864 PROTEIN"/>
    <property type="match status" value="1"/>
</dbReference>
<dbReference type="GO" id="GO:0005886">
    <property type="term" value="C:plasma membrane"/>
    <property type="evidence" value="ECO:0007669"/>
    <property type="project" value="UniProtKB-SubCell"/>
</dbReference>
<evidence type="ECO:0000256" key="5">
    <source>
        <dbReference type="ARBA" id="ARBA00022692"/>
    </source>
</evidence>
<dbReference type="RefSeq" id="WP_057749719.1">
    <property type="nucleotide sequence ID" value="NZ_AZER01000014.1"/>
</dbReference>
<evidence type="ECO:0000256" key="8">
    <source>
        <dbReference type="SAM" id="Phobius"/>
    </source>
</evidence>
<dbReference type="PANTHER" id="PTHR36838">
    <property type="entry name" value="AUXIN EFFLUX CARRIER FAMILY PROTEIN"/>
    <property type="match status" value="1"/>
</dbReference>
<reference evidence="9 10" key="1">
    <citation type="journal article" date="2015" name="Genome Announc.">
        <title>Expanding the biotechnology potential of lactobacilli through comparative genomics of 213 strains and associated genera.</title>
        <authorList>
            <person name="Sun Z."/>
            <person name="Harris H.M."/>
            <person name="McCann A."/>
            <person name="Guo C."/>
            <person name="Argimon S."/>
            <person name="Zhang W."/>
            <person name="Yang X."/>
            <person name="Jeffery I.B."/>
            <person name="Cooney J.C."/>
            <person name="Kagawa T.F."/>
            <person name="Liu W."/>
            <person name="Song Y."/>
            <person name="Salvetti E."/>
            <person name="Wrobel A."/>
            <person name="Rasinkangas P."/>
            <person name="Parkhill J."/>
            <person name="Rea M.C."/>
            <person name="O'Sullivan O."/>
            <person name="Ritari J."/>
            <person name="Douillard F.P."/>
            <person name="Paul Ross R."/>
            <person name="Yang R."/>
            <person name="Briner A.E."/>
            <person name="Felis G.E."/>
            <person name="de Vos W.M."/>
            <person name="Barrangou R."/>
            <person name="Klaenhammer T.R."/>
            <person name="Caufield P.W."/>
            <person name="Cui Y."/>
            <person name="Zhang H."/>
            <person name="O'Toole P.W."/>
        </authorList>
    </citation>
    <scope>NUCLEOTIDE SEQUENCE [LARGE SCALE GENOMIC DNA]</scope>
    <source>
        <strain evidence="9 10">DSM 13145</strain>
    </source>
</reference>
<dbReference type="InterPro" id="IPR038770">
    <property type="entry name" value="Na+/solute_symporter_sf"/>
</dbReference>
<dbReference type="EMBL" id="AZER01000014">
    <property type="protein sequence ID" value="KRL27778.1"/>
    <property type="molecule type" value="Genomic_DNA"/>
</dbReference>
<organism evidence="9 10">
    <name type="scientific">Limosilactobacillus frumenti DSM 13145</name>
    <dbReference type="NCBI Taxonomy" id="1423746"/>
    <lineage>
        <taxon>Bacteria</taxon>
        <taxon>Bacillati</taxon>
        <taxon>Bacillota</taxon>
        <taxon>Bacilli</taxon>
        <taxon>Lactobacillales</taxon>
        <taxon>Lactobacillaceae</taxon>
        <taxon>Limosilactobacillus</taxon>
    </lineage>
</organism>
<dbReference type="STRING" id="1423746.FD27_GL000519"/>
<gene>
    <name evidence="9" type="ORF">FD27_GL000519</name>
</gene>
<feature type="transmembrane region" description="Helical" evidence="8">
    <location>
        <begin position="169"/>
        <end position="186"/>
    </location>
</feature>
<dbReference type="AlphaFoldDB" id="A0A0R1PCB6"/>
<evidence type="ECO:0000313" key="10">
    <source>
        <dbReference type="Proteomes" id="UP000051445"/>
    </source>
</evidence>
<feature type="transmembrane region" description="Helical" evidence="8">
    <location>
        <begin position="66"/>
        <end position="88"/>
    </location>
</feature>
<dbReference type="Pfam" id="PF03547">
    <property type="entry name" value="Mem_trans"/>
    <property type="match status" value="1"/>
</dbReference>
<comment type="subcellular location">
    <subcellularLocation>
        <location evidence="1">Cell membrane</location>
        <topology evidence="1">Multi-pass membrane protein</topology>
    </subcellularLocation>
</comment>
<keyword evidence="7 8" id="KW-0472">Membrane</keyword>
<keyword evidence="6 8" id="KW-1133">Transmembrane helix</keyword>
<keyword evidence="5 8" id="KW-0812">Transmembrane</keyword>
<proteinExistence type="inferred from homology"/>
<feature type="transmembrane region" description="Helical" evidence="8">
    <location>
        <begin position="36"/>
        <end position="54"/>
    </location>
</feature>
<feature type="transmembrane region" description="Helical" evidence="8">
    <location>
        <begin position="100"/>
        <end position="121"/>
    </location>
</feature>
<evidence type="ECO:0000256" key="1">
    <source>
        <dbReference type="ARBA" id="ARBA00004651"/>
    </source>
</evidence>
<evidence type="ECO:0000256" key="6">
    <source>
        <dbReference type="ARBA" id="ARBA00022989"/>
    </source>
</evidence>
<evidence type="ECO:0000313" key="9">
    <source>
        <dbReference type="EMBL" id="KRL27778.1"/>
    </source>
</evidence>
<dbReference type="GO" id="GO:0055085">
    <property type="term" value="P:transmembrane transport"/>
    <property type="evidence" value="ECO:0007669"/>
    <property type="project" value="InterPro"/>
</dbReference>
<keyword evidence="10" id="KW-1185">Reference proteome</keyword>
<feature type="transmembrane region" description="Helical" evidence="8">
    <location>
        <begin position="127"/>
        <end position="148"/>
    </location>
</feature>
<evidence type="ECO:0000256" key="7">
    <source>
        <dbReference type="ARBA" id="ARBA00023136"/>
    </source>
</evidence>
<evidence type="ECO:0000256" key="3">
    <source>
        <dbReference type="ARBA" id="ARBA00022448"/>
    </source>
</evidence>
<feature type="transmembrane region" description="Helical" evidence="8">
    <location>
        <begin position="192"/>
        <end position="217"/>
    </location>
</feature>